<evidence type="ECO:0000313" key="2">
    <source>
        <dbReference type="Proteomes" id="UP000507222"/>
    </source>
</evidence>
<reference evidence="1 2" key="1">
    <citation type="submission" date="2020-05" db="EMBL/GenBank/DDBJ databases">
        <authorList>
            <person name="Campoy J."/>
            <person name="Schneeberger K."/>
            <person name="Spophaly S."/>
        </authorList>
    </citation>
    <scope>NUCLEOTIDE SEQUENCE [LARGE SCALE GENOMIC DNA]</scope>
    <source>
        <strain evidence="1">PruArmRojPasFocal</strain>
    </source>
</reference>
<name>A0A6J5UR59_PRUAR</name>
<accession>A0A6J5UR59</accession>
<proteinExistence type="predicted"/>
<sequence>MAWFVKGPCNLVHRLVDRGNKANLMTSESNHFTDEVVVQLNVTCAGMKNWIGRHVSGAETVTIEED</sequence>
<organism evidence="1 2">
    <name type="scientific">Prunus armeniaca</name>
    <name type="common">Apricot</name>
    <name type="synonym">Armeniaca vulgaris</name>
    <dbReference type="NCBI Taxonomy" id="36596"/>
    <lineage>
        <taxon>Eukaryota</taxon>
        <taxon>Viridiplantae</taxon>
        <taxon>Streptophyta</taxon>
        <taxon>Embryophyta</taxon>
        <taxon>Tracheophyta</taxon>
        <taxon>Spermatophyta</taxon>
        <taxon>Magnoliopsida</taxon>
        <taxon>eudicotyledons</taxon>
        <taxon>Gunneridae</taxon>
        <taxon>Pentapetalae</taxon>
        <taxon>rosids</taxon>
        <taxon>fabids</taxon>
        <taxon>Rosales</taxon>
        <taxon>Rosaceae</taxon>
        <taxon>Amygdaloideae</taxon>
        <taxon>Amygdaleae</taxon>
        <taxon>Prunus</taxon>
    </lineage>
</organism>
<dbReference type="EMBL" id="CAEKDK010000004">
    <property type="protein sequence ID" value="CAB4277715.1"/>
    <property type="molecule type" value="Genomic_DNA"/>
</dbReference>
<evidence type="ECO:0000313" key="1">
    <source>
        <dbReference type="EMBL" id="CAB4277715.1"/>
    </source>
</evidence>
<dbReference type="AlphaFoldDB" id="A0A6J5UR59"/>
<protein>
    <submittedName>
        <fullName evidence="1">Uncharacterized protein</fullName>
    </submittedName>
</protein>
<dbReference type="Proteomes" id="UP000507222">
    <property type="component" value="Unassembled WGS sequence"/>
</dbReference>
<gene>
    <name evidence="1" type="ORF">CURHAP_LOCUS27635</name>
</gene>